<dbReference type="Pfam" id="PF00400">
    <property type="entry name" value="WD40"/>
    <property type="match status" value="4"/>
</dbReference>
<comment type="caution">
    <text evidence="8">The sequence shown here is derived from an EMBL/GenBank/DDBJ whole genome shotgun (WGS) entry which is preliminary data.</text>
</comment>
<dbReference type="eggNOG" id="KOG0264">
    <property type="taxonomic scope" value="Eukaryota"/>
</dbReference>
<dbReference type="InterPro" id="IPR022052">
    <property type="entry name" value="Histone-bd_RBBP4-like_N"/>
</dbReference>
<dbReference type="SMART" id="SM00320">
    <property type="entry name" value="WD40"/>
    <property type="match status" value="5"/>
</dbReference>
<keyword evidence="4" id="KW-0156">Chromatin regulator</keyword>
<evidence type="ECO:0000256" key="6">
    <source>
        <dbReference type="PROSITE-ProRule" id="PRU00221"/>
    </source>
</evidence>
<dbReference type="OMA" id="KIRAMPA"/>
<dbReference type="PROSITE" id="PS50082">
    <property type="entry name" value="WD_REPEATS_2"/>
    <property type="match status" value="2"/>
</dbReference>
<dbReference type="InterPro" id="IPR015943">
    <property type="entry name" value="WD40/YVTN_repeat-like_dom_sf"/>
</dbReference>
<evidence type="ECO:0000313" key="9">
    <source>
        <dbReference type="Proteomes" id="UP000019763"/>
    </source>
</evidence>
<feature type="repeat" description="WD" evidence="6">
    <location>
        <begin position="229"/>
        <end position="262"/>
    </location>
</feature>
<name>A0A023B1H4_GRENI</name>
<keyword evidence="5" id="KW-0539">Nucleus</keyword>
<gene>
    <name evidence="8" type="ORF">GNI_132530</name>
</gene>
<feature type="repeat" description="WD" evidence="6">
    <location>
        <begin position="320"/>
        <end position="362"/>
    </location>
</feature>
<feature type="domain" description="Histone-binding protein RBBP4-like N-terminal" evidence="7">
    <location>
        <begin position="2"/>
        <end position="68"/>
    </location>
</feature>
<evidence type="ECO:0000256" key="2">
    <source>
        <dbReference type="ARBA" id="ARBA00022574"/>
    </source>
</evidence>
<dbReference type="InterPro" id="IPR036322">
    <property type="entry name" value="WD40_repeat_dom_sf"/>
</dbReference>
<dbReference type="Gene3D" id="2.130.10.10">
    <property type="entry name" value="YVTN repeat-like/Quinoprotein amine dehydrogenase"/>
    <property type="match status" value="1"/>
</dbReference>
<dbReference type="PROSITE" id="PS00678">
    <property type="entry name" value="WD_REPEATS_1"/>
    <property type="match status" value="1"/>
</dbReference>
<dbReference type="Pfam" id="PF12265">
    <property type="entry name" value="CAF1C_H4-bd"/>
    <property type="match status" value="1"/>
</dbReference>
<dbReference type="InterPro" id="IPR019775">
    <property type="entry name" value="WD40_repeat_CS"/>
</dbReference>
<evidence type="ECO:0000259" key="7">
    <source>
        <dbReference type="Pfam" id="PF12265"/>
    </source>
</evidence>
<evidence type="ECO:0000256" key="4">
    <source>
        <dbReference type="ARBA" id="ARBA00022853"/>
    </source>
</evidence>
<evidence type="ECO:0000313" key="8">
    <source>
        <dbReference type="EMBL" id="EZG46946.1"/>
    </source>
</evidence>
<reference evidence="8" key="1">
    <citation type="submission" date="2013-12" db="EMBL/GenBank/DDBJ databases">
        <authorList>
            <person name="Omoto C.K."/>
            <person name="Sibley D."/>
            <person name="Venepally P."/>
            <person name="Hadjithomas M."/>
            <person name="Karamycheva S."/>
            <person name="Brunk B."/>
            <person name="Roos D."/>
            <person name="Caler E."/>
            <person name="Lorenzi H."/>
        </authorList>
    </citation>
    <scope>NUCLEOTIDE SEQUENCE</scope>
</reference>
<dbReference type="SUPFAM" id="SSF50978">
    <property type="entry name" value="WD40 repeat-like"/>
    <property type="match status" value="1"/>
</dbReference>
<dbReference type="PROSITE" id="PS50294">
    <property type="entry name" value="WD_REPEATS_REGION"/>
    <property type="match status" value="1"/>
</dbReference>
<dbReference type="PANTHER" id="PTHR22850">
    <property type="entry name" value="WD40 REPEAT FAMILY"/>
    <property type="match status" value="1"/>
</dbReference>
<dbReference type="Proteomes" id="UP000019763">
    <property type="component" value="Unassembled WGS sequence"/>
</dbReference>
<keyword evidence="9" id="KW-1185">Reference proteome</keyword>
<accession>A0A023B1H4</accession>
<evidence type="ECO:0000256" key="3">
    <source>
        <dbReference type="ARBA" id="ARBA00022737"/>
    </source>
</evidence>
<dbReference type="InterPro" id="IPR050459">
    <property type="entry name" value="WD_repeat_RBAP46/RBAP48/MSI1"/>
</dbReference>
<dbReference type="VEuPathDB" id="CryptoDB:GNI_132530"/>
<dbReference type="RefSeq" id="XP_011132221.1">
    <property type="nucleotide sequence ID" value="XM_011133919.1"/>
</dbReference>
<evidence type="ECO:0000256" key="5">
    <source>
        <dbReference type="ARBA" id="ARBA00023242"/>
    </source>
</evidence>
<organism evidence="8 9">
    <name type="scientific">Gregarina niphandrodes</name>
    <name type="common">Septate eugregarine</name>
    <dbReference type="NCBI Taxonomy" id="110365"/>
    <lineage>
        <taxon>Eukaryota</taxon>
        <taxon>Sar</taxon>
        <taxon>Alveolata</taxon>
        <taxon>Apicomplexa</taxon>
        <taxon>Conoidasida</taxon>
        <taxon>Gregarinasina</taxon>
        <taxon>Eugregarinorida</taxon>
        <taxon>Gregarinidae</taxon>
        <taxon>Gregarina</taxon>
    </lineage>
</organism>
<dbReference type="GO" id="GO:0005634">
    <property type="term" value="C:nucleus"/>
    <property type="evidence" value="ECO:0007669"/>
    <property type="project" value="UniProtKB-SubCell"/>
</dbReference>
<dbReference type="InterPro" id="IPR001680">
    <property type="entry name" value="WD40_rpt"/>
</dbReference>
<keyword evidence="2 6" id="KW-0853">WD repeat</keyword>
<dbReference type="OrthoDB" id="427795at2759"/>
<dbReference type="AlphaFoldDB" id="A0A023B1H4"/>
<evidence type="ECO:0000256" key="1">
    <source>
        <dbReference type="ARBA" id="ARBA00004123"/>
    </source>
</evidence>
<proteinExistence type="predicted"/>
<sequence length="450" mass="49782">MDERKSWQDNTGLLYEFLNNYSCEWPALSLEWLSTQPGSDSFPVAEFLLGTCADGPRENYVYLVDVTLGGPHGVSMENREYGVRSDRMGFEYGEGKPVYNIRKRIHIPLGEIHRARASRVEGSLLAGCVCASGESIVFDRSVPKDTEPIDAGLRIKEGDGHESVVARLCGHDSAAWGLAWSLFDGEQLLTSSDDHRICTWNLHKSPHDTSGGKSAWKAAKTITPVSTYSTGHTKAVQCVIPHIDHPAMFISAGDDGQICVWDGRISDHEHAFFPVVKDPTDAFNAVSQNKFKAHLLATGGTGTDVCIWDIRNCGYPLARLSHHDKGSNAVAFNEHRDYLLASAGAEGKVVVWDLRDIGKEQSAENAQDGPPELLFVHQGHTTAVQDICWAPDEEHEFHISSVSDNNEWQLWSYVRHMLCIKDTARRLHAVISCTHALYPCFVPLSCSLVV</sequence>
<protein>
    <submittedName>
        <fullName evidence="8">Histone-binding protein</fullName>
    </submittedName>
</protein>
<dbReference type="GeneID" id="22914643"/>
<keyword evidence="3" id="KW-0677">Repeat</keyword>
<dbReference type="GO" id="GO:0006325">
    <property type="term" value="P:chromatin organization"/>
    <property type="evidence" value="ECO:0007669"/>
    <property type="project" value="UniProtKB-KW"/>
</dbReference>
<dbReference type="EMBL" id="AFNH02000988">
    <property type="protein sequence ID" value="EZG46946.1"/>
    <property type="molecule type" value="Genomic_DNA"/>
</dbReference>
<comment type="subcellular location">
    <subcellularLocation>
        <location evidence="1">Nucleus</location>
    </subcellularLocation>
</comment>